<evidence type="ECO:0000256" key="1">
    <source>
        <dbReference type="SAM" id="MobiDB-lite"/>
    </source>
</evidence>
<dbReference type="Proteomes" id="UP000299102">
    <property type="component" value="Unassembled WGS sequence"/>
</dbReference>
<dbReference type="EMBL" id="BGZK01000932">
    <property type="protein sequence ID" value="GBP65578.1"/>
    <property type="molecule type" value="Genomic_DNA"/>
</dbReference>
<keyword evidence="3" id="KW-1185">Reference proteome</keyword>
<feature type="region of interest" description="Disordered" evidence="1">
    <location>
        <begin position="122"/>
        <end position="142"/>
    </location>
</feature>
<feature type="compositionally biased region" description="Basic residues" evidence="1">
    <location>
        <begin position="28"/>
        <end position="37"/>
    </location>
</feature>
<organism evidence="2 3">
    <name type="scientific">Eumeta variegata</name>
    <name type="common">Bagworm moth</name>
    <name type="synonym">Eumeta japonica</name>
    <dbReference type="NCBI Taxonomy" id="151549"/>
    <lineage>
        <taxon>Eukaryota</taxon>
        <taxon>Metazoa</taxon>
        <taxon>Ecdysozoa</taxon>
        <taxon>Arthropoda</taxon>
        <taxon>Hexapoda</taxon>
        <taxon>Insecta</taxon>
        <taxon>Pterygota</taxon>
        <taxon>Neoptera</taxon>
        <taxon>Endopterygota</taxon>
        <taxon>Lepidoptera</taxon>
        <taxon>Glossata</taxon>
        <taxon>Ditrysia</taxon>
        <taxon>Tineoidea</taxon>
        <taxon>Psychidae</taxon>
        <taxon>Oiketicinae</taxon>
        <taxon>Eumeta</taxon>
    </lineage>
</organism>
<accession>A0A4C1XQ05</accession>
<evidence type="ECO:0000313" key="3">
    <source>
        <dbReference type="Proteomes" id="UP000299102"/>
    </source>
</evidence>
<proteinExistence type="predicted"/>
<protein>
    <submittedName>
        <fullName evidence="2">Uncharacterized protein</fullName>
    </submittedName>
</protein>
<sequence>MTRRPASVGAVLRPPLTFTRVDSETGGRKGRGNRRGRKNITFELQDVSLRTEIGRPLKDFQSLSEQQKRKRVENLLKNYSHAELAYAARLSLHAAGHRDASGIVKEITETCPKRANKMKKAYHSPRVQAHEYPPEEALPLSM</sequence>
<feature type="region of interest" description="Disordered" evidence="1">
    <location>
        <begin position="1"/>
        <end position="37"/>
    </location>
</feature>
<dbReference type="AlphaFoldDB" id="A0A4C1XQ05"/>
<reference evidence="2 3" key="1">
    <citation type="journal article" date="2019" name="Commun. Biol.">
        <title>The bagworm genome reveals a unique fibroin gene that provides high tensile strength.</title>
        <authorList>
            <person name="Kono N."/>
            <person name="Nakamura H."/>
            <person name="Ohtoshi R."/>
            <person name="Tomita M."/>
            <person name="Numata K."/>
            <person name="Arakawa K."/>
        </authorList>
    </citation>
    <scope>NUCLEOTIDE SEQUENCE [LARGE SCALE GENOMIC DNA]</scope>
</reference>
<evidence type="ECO:0000313" key="2">
    <source>
        <dbReference type="EMBL" id="GBP65578.1"/>
    </source>
</evidence>
<gene>
    <name evidence="2" type="ORF">EVAR_87554_1</name>
</gene>
<name>A0A4C1XQ05_EUMVA</name>
<comment type="caution">
    <text evidence="2">The sequence shown here is derived from an EMBL/GenBank/DDBJ whole genome shotgun (WGS) entry which is preliminary data.</text>
</comment>